<evidence type="ECO:0000256" key="1">
    <source>
        <dbReference type="ARBA" id="ARBA00010641"/>
    </source>
</evidence>
<evidence type="ECO:0000256" key="3">
    <source>
        <dbReference type="ARBA" id="ARBA00023082"/>
    </source>
</evidence>
<keyword evidence="5" id="KW-0804">Transcription</keyword>
<dbReference type="InterPro" id="IPR036388">
    <property type="entry name" value="WH-like_DNA-bd_sf"/>
</dbReference>
<dbReference type="GO" id="GO:0016987">
    <property type="term" value="F:sigma factor activity"/>
    <property type="evidence" value="ECO:0007669"/>
    <property type="project" value="UniProtKB-KW"/>
</dbReference>
<feature type="domain" description="RNA polymerase sigma factor 70 region 4 type 2" evidence="7">
    <location>
        <begin position="122"/>
        <end position="173"/>
    </location>
</feature>
<evidence type="ECO:0000313" key="9">
    <source>
        <dbReference type="Proteomes" id="UP000315471"/>
    </source>
</evidence>
<dbReference type="InterPro" id="IPR039425">
    <property type="entry name" value="RNA_pol_sigma-70-like"/>
</dbReference>
<keyword evidence="9" id="KW-1185">Reference proteome</keyword>
<sequence length="187" mass="21055">MTSTDEPPALEQANSAHDPCADELVRRCLPRVRRIVFSMVLHHQEADDLTQEIMLKAIRSLGGFKGQASLATWTTRIALNTTYTFLQRRQRRSVEPLLSDPADRSTIRSPVNVIIGKELDYEIQKSLNQLTPKLRAAMVLTAIDGLTPNEAAEIEQCSASAMHSRIHEARKHLRNDLKEYLPSGDKK</sequence>
<dbReference type="SUPFAM" id="SSF88659">
    <property type="entry name" value="Sigma3 and sigma4 domains of RNA polymerase sigma factors"/>
    <property type="match status" value="1"/>
</dbReference>
<evidence type="ECO:0000259" key="7">
    <source>
        <dbReference type="Pfam" id="PF08281"/>
    </source>
</evidence>
<dbReference type="Gene3D" id="1.10.10.10">
    <property type="entry name" value="Winged helix-like DNA-binding domain superfamily/Winged helix DNA-binding domain"/>
    <property type="match status" value="1"/>
</dbReference>
<keyword evidence="2" id="KW-0805">Transcription regulation</keyword>
<proteinExistence type="inferred from homology"/>
<organism evidence="8 9">
    <name type="scientific">Novipirellula aureliae</name>
    <dbReference type="NCBI Taxonomy" id="2527966"/>
    <lineage>
        <taxon>Bacteria</taxon>
        <taxon>Pseudomonadati</taxon>
        <taxon>Planctomycetota</taxon>
        <taxon>Planctomycetia</taxon>
        <taxon>Pirellulales</taxon>
        <taxon>Pirellulaceae</taxon>
        <taxon>Novipirellula</taxon>
    </lineage>
</organism>
<dbReference type="GO" id="GO:0003677">
    <property type="term" value="F:DNA binding"/>
    <property type="evidence" value="ECO:0007669"/>
    <property type="project" value="UniProtKB-KW"/>
</dbReference>
<reference evidence="8 9" key="1">
    <citation type="submission" date="2019-02" db="EMBL/GenBank/DDBJ databases">
        <title>Deep-cultivation of Planctomycetes and their phenomic and genomic characterization uncovers novel biology.</title>
        <authorList>
            <person name="Wiegand S."/>
            <person name="Jogler M."/>
            <person name="Boedeker C."/>
            <person name="Pinto D."/>
            <person name="Vollmers J."/>
            <person name="Rivas-Marin E."/>
            <person name="Kohn T."/>
            <person name="Peeters S.H."/>
            <person name="Heuer A."/>
            <person name="Rast P."/>
            <person name="Oberbeckmann S."/>
            <person name="Bunk B."/>
            <person name="Jeske O."/>
            <person name="Meyerdierks A."/>
            <person name="Storesund J.E."/>
            <person name="Kallscheuer N."/>
            <person name="Luecker S."/>
            <person name="Lage O.M."/>
            <person name="Pohl T."/>
            <person name="Merkel B.J."/>
            <person name="Hornburger P."/>
            <person name="Mueller R.-W."/>
            <person name="Bruemmer F."/>
            <person name="Labrenz M."/>
            <person name="Spormann A.M."/>
            <person name="Op Den Camp H."/>
            <person name="Overmann J."/>
            <person name="Amann R."/>
            <person name="Jetten M.S.M."/>
            <person name="Mascher T."/>
            <person name="Medema M.H."/>
            <person name="Devos D.P."/>
            <person name="Kaster A.-K."/>
            <person name="Ovreas L."/>
            <person name="Rohde M."/>
            <person name="Galperin M.Y."/>
            <person name="Jogler C."/>
        </authorList>
    </citation>
    <scope>NUCLEOTIDE SEQUENCE [LARGE SCALE GENOMIC DNA]</scope>
    <source>
        <strain evidence="8 9">Q31b</strain>
    </source>
</reference>
<evidence type="ECO:0000313" key="8">
    <source>
        <dbReference type="EMBL" id="TWU45656.1"/>
    </source>
</evidence>
<evidence type="ECO:0000256" key="5">
    <source>
        <dbReference type="ARBA" id="ARBA00023163"/>
    </source>
</evidence>
<dbReference type="InterPro" id="IPR007627">
    <property type="entry name" value="RNA_pol_sigma70_r2"/>
</dbReference>
<dbReference type="PANTHER" id="PTHR43133:SF8">
    <property type="entry name" value="RNA POLYMERASE SIGMA FACTOR HI_1459-RELATED"/>
    <property type="match status" value="1"/>
</dbReference>
<dbReference type="InterPro" id="IPR013249">
    <property type="entry name" value="RNA_pol_sigma70_r4_t2"/>
</dbReference>
<dbReference type="Gene3D" id="1.10.1740.10">
    <property type="match status" value="1"/>
</dbReference>
<comment type="similarity">
    <text evidence="1">Belongs to the sigma-70 factor family. ECF subfamily.</text>
</comment>
<name>A0A5C6EDK1_9BACT</name>
<protein>
    <submittedName>
        <fullName evidence="8">ECF RNA polymerase sigma factor SigE</fullName>
    </submittedName>
</protein>
<dbReference type="InterPro" id="IPR013325">
    <property type="entry name" value="RNA_pol_sigma_r2"/>
</dbReference>
<dbReference type="PANTHER" id="PTHR43133">
    <property type="entry name" value="RNA POLYMERASE ECF-TYPE SIGMA FACTO"/>
    <property type="match status" value="1"/>
</dbReference>
<evidence type="ECO:0000256" key="4">
    <source>
        <dbReference type="ARBA" id="ARBA00023125"/>
    </source>
</evidence>
<feature type="domain" description="RNA polymerase sigma-70 region 2" evidence="6">
    <location>
        <begin position="24"/>
        <end position="92"/>
    </location>
</feature>
<dbReference type="GO" id="GO:0006352">
    <property type="term" value="P:DNA-templated transcription initiation"/>
    <property type="evidence" value="ECO:0007669"/>
    <property type="project" value="InterPro"/>
</dbReference>
<dbReference type="AlphaFoldDB" id="A0A5C6EDK1"/>
<dbReference type="Pfam" id="PF04542">
    <property type="entry name" value="Sigma70_r2"/>
    <property type="match status" value="1"/>
</dbReference>
<comment type="caution">
    <text evidence="8">The sequence shown here is derived from an EMBL/GenBank/DDBJ whole genome shotgun (WGS) entry which is preliminary data.</text>
</comment>
<dbReference type="EMBL" id="SJPY01000001">
    <property type="protein sequence ID" value="TWU45656.1"/>
    <property type="molecule type" value="Genomic_DNA"/>
</dbReference>
<evidence type="ECO:0000259" key="6">
    <source>
        <dbReference type="Pfam" id="PF04542"/>
    </source>
</evidence>
<dbReference type="SUPFAM" id="SSF88946">
    <property type="entry name" value="Sigma2 domain of RNA polymerase sigma factors"/>
    <property type="match status" value="1"/>
</dbReference>
<keyword evidence="3" id="KW-0731">Sigma factor</keyword>
<dbReference type="Proteomes" id="UP000315471">
    <property type="component" value="Unassembled WGS sequence"/>
</dbReference>
<dbReference type="Pfam" id="PF08281">
    <property type="entry name" value="Sigma70_r4_2"/>
    <property type="match status" value="1"/>
</dbReference>
<gene>
    <name evidence="8" type="primary">sigE_1</name>
    <name evidence="8" type="ORF">Q31b_08320</name>
</gene>
<dbReference type="NCBIfam" id="TIGR02937">
    <property type="entry name" value="sigma70-ECF"/>
    <property type="match status" value="1"/>
</dbReference>
<dbReference type="InterPro" id="IPR014284">
    <property type="entry name" value="RNA_pol_sigma-70_dom"/>
</dbReference>
<evidence type="ECO:0000256" key="2">
    <source>
        <dbReference type="ARBA" id="ARBA00023015"/>
    </source>
</evidence>
<keyword evidence="4" id="KW-0238">DNA-binding</keyword>
<dbReference type="InterPro" id="IPR013324">
    <property type="entry name" value="RNA_pol_sigma_r3/r4-like"/>
</dbReference>
<accession>A0A5C6EDK1</accession>